<dbReference type="InterPro" id="IPR028994">
    <property type="entry name" value="Integrin_alpha_N"/>
</dbReference>
<evidence type="ECO:0000313" key="6">
    <source>
        <dbReference type="Proteomes" id="UP000663845"/>
    </source>
</evidence>
<keyword evidence="4" id="KW-1133">Transmembrane helix</keyword>
<evidence type="ECO:0000313" key="5">
    <source>
        <dbReference type="EMBL" id="CAF0818800.1"/>
    </source>
</evidence>
<evidence type="ECO:0000256" key="1">
    <source>
        <dbReference type="ARBA" id="ARBA00022729"/>
    </source>
</evidence>
<dbReference type="Pfam" id="PF13517">
    <property type="entry name" value="FG-GAP_3"/>
    <property type="match status" value="18"/>
</dbReference>
<dbReference type="SUPFAM" id="SSF69318">
    <property type="entry name" value="Integrin alpha N-terminal domain"/>
    <property type="match status" value="8"/>
</dbReference>
<dbReference type="InterPro" id="IPR013517">
    <property type="entry name" value="FG-GAP"/>
</dbReference>
<dbReference type="Gene3D" id="2.130.10.130">
    <property type="entry name" value="Integrin alpha, N-terminal"/>
    <property type="match status" value="12"/>
</dbReference>
<dbReference type="PANTHER" id="PTHR46580">
    <property type="entry name" value="SENSOR KINASE-RELATED"/>
    <property type="match status" value="1"/>
</dbReference>
<sequence>MCLPIKPMTKGIIGFGVFVSISMIIGILVVCFTSPKQNNICQWKFQSIMKSSVISSSQPRAVSVGDFNNDNQIDMVEANSGTNTIGVFILDINGTIINQQTYSTGVGSRPCSVAVTDFNQDGYIDIAVANNGTNNIGIFINNGNGTFRNQQMLSTNSSRPSFLAVGDFNNDNHSDIAAVYYGTDNIGIHLANNDGTFQTGVTYSTGYDSFPYSLATGDVNHDKQLDIVVTNYGTNNIGIFLGYGNGAFTNQQVYTTTPNSHPTSVTLGDFNQDNQLDILVTNYGIGSIGLFLNQGNGTFAKQILHLIDSQSRLQFITVGYLNMDEYLDVVIVDSENDRIHILPGYNNASFDILTTYDSIAGSYPSFVAIVDFDKDNQSDLIVANYGTNNITILCGYSSKPSVRQTTYFIGSNSRSSSVVIYDFNKDGKLDAAVNNFNDDYVLIFNGVDNGKFIRGDSYSTGNASGPKYVRLGDLNNDNRMDMVVANSGSDSLGTFFSNEDETFGSMTSYSTGISSQPRFVALGDFNNDTYLDIVSANALASEISIFLNDGNGSFNDRGTYSTGANSKPYSVAIRDLNNDSYLDLVVANPDLGAVGVFLGYGNGSFGVMIQYPDDDCPGATCMVVLADLNRDNYLDIVVTCSSYGSVLVYLGTGNGTFRTPVTLFVGTGTTPYYVYVADLNNDQHLDFAITCLTGDELVLFYGDSTGNFTLARRYSTGSGSAPYALIVIDLNNDKQLEYVVTYWGTGYFAVLTEYYAAEFTKQFSYNTGSAPHSYSLAAGDFNNDNQSDVVVANSDTDNINILFGLNNGLFMSPLTYSIGSDSSPQYVITGDVDKDNHLDIITLNSKENTMSIIMNYGNGTFSQQKKYSTGSNSFPTSIVMGDLNNDNRNDFVITNKQDDSFGIFVGFDYTSFQNQIIYSINNTQQIVAVTVSDFNNDKYLDIAVIYWGSWQLAIFLGHSDGNFSLLTIYSTGSNSYPSSLVVDDFNKDNHADIAVGYAGSNAIGIFFGFGNGSFSDQVTFSTGINAIPDSLAVGDLDNDNRTDIVSVNINGNTIGIFIGDGLGNFTLMEIYSTGNSTQPQAAAIGDLNNDGNMDIVVCTYVTSTVNVFLGYGNGSFQTQVLHSVGDQSWPASIILADFNNDSHLDVAVSNYNDNNVGILLGLKDGTFDNVSAYSTGDGTKPSSLAVGDFNNDKVLDIAVTNAGTSTIVILFGFGDGTFLLGTSYSTGDGSEPQSIAAGDFNRDGQLDVVVVNINANNFGVFLAYGRETYAGVIKYRSADGSQPQSIALSDFNHDGWLDIVVTNYGIDNIGILFGLGNAIFNNQSDLIVANYGTNNITILCGYSSKPSVRQTTYFIGSDSRSSSVVIYDFNKDGKLDAAVSNFNDDYVLIFNGVDNGKFIRGDSYSTGNASSPKYMRLGDLNNDNRMDMVVVNFGSDSLGTFFSNEDETFGSMTSYSTGISSQPWFVALGDFNNDTYLDIVSANVLASGISIFLNDGNGSFNDRGTYSTGATSQPYSVAIGDLNNDSYLDLVVANPDIDPVGVFLGYGNGSFGVMIQYPGDCLQRTFMVVVTDLNRDNYLDIIVTCIDEGNVLVYLGTGNGTFRTPVTLFTGTDTSPYYVYVADLNNDQHLDFAITCLARDELVLFYGDSTGSFTLARRYSTGSGSTPYALIVIDLNNDKQLEYVVTYWGTGYLAVLTEYYAAEFTKQFFYNTGSAPHSYSLAAGDFNNDNQSDVVVANSDTDNINILFGLNNGLFMSPMTYSIGSDSSPQYVITGDVDKDNHLDIITLNSKENTMSIIMNYGNGTFSQQKKYSTGSNSFPTSIVMGDLNNDNRNDFVITNKQDDSIGIFLGFDYTSFQNEFTYSINNAQGVRAVTVSDFNNDKYIDIAVIYAGSCQLGIFLSHGDGNFSLLTIYSTGSNSTPFALVVNDFNKDNHADIAIGYAGSNAIGIFLGYGNGSFSNTVTFSTGIDAVPYSLAVGDLDNDNRTDIVSVSGNTNTIGIFIGDGLGNFTLMEIYSTGNSTVPWAAAIGDLNNDGNMDIVVCTYINSAVHVFLGYGNGSFQTEVLYSVGDQSWPTSIILADFNNDSHLDVAVSNYNGNNVGILLGLKDGTFDNVSTYSTGDGARPDSLTVGDFNNDKVLDIAVANLGTSTTVILFGFGDGTFLLGISYSTGEGSSPKSIAAGDFNRDGQSDVVLVNTNANNFGIFLAYGRETYAGVIKYRSADGSQPQSIALSDFNHDGWLDIVVTNNGIDNIGILFGLGNAIFSPMITYSTGINSSPYSIAIADFNHDNHSDIVVTNSETDNIAIFHGYSNGTFALTALYSTGTRSRPYTVTVGDLNSDNYLDIIIANSGTSNIFILYGYPNGTFGNETSYPLGYGSLPYSIALTDLNQDERMDMVIACYGTDNIDTLVKMCI</sequence>
<accession>A0A813U7E0</accession>
<keyword evidence="2" id="KW-0677">Repeat</keyword>
<keyword evidence="4" id="KW-0472">Membrane</keyword>
<dbReference type="Proteomes" id="UP000663845">
    <property type="component" value="Unassembled WGS sequence"/>
</dbReference>
<gene>
    <name evidence="5" type="ORF">JYZ213_LOCUS6194</name>
</gene>
<comment type="caution">
    <text evidence="5">The sequence shown here is derived from an EMBL/GenBank/DDBJ whole genome shotgun (WGS) entry which is preliminary data.</text>
</comment>
<keyword evidence="1" id="KW-0732">Signal</keyword>
<dbReference type="InterPro" id="IPR013519">
    <property type="entry name" value="Int_alpha_beta-p"/>
</dbReference>
<dbReference type="EMBL" id="CAJNOG010000038">
    <property type="protein sequence ID" value="CAF0818800.1"/>
    <property type="molecule type" value="Genomic_DNA"/>
</dbReference>
<dbReference type="SMART" id="SM00191">
    <property type="entry name" value="Int_alpha"/>
    <property type="match status" value="10"/>
</dbReference>
<evidence type="ECO:0000256" key="3">
    <source>
        <dbReference type="ARBA" id="ARBA00023180"/>
    </source>
</evidence>
<keyword evidence="4" id="KW-0812">Transmembrane</keyword>
<organism evidence="5 6">
    <name type="scientific">Adineta steineri</name>
    <dbReference type="NCBI Taxonomy" id="433720"/>
    <lineage>
        <taxon>Eukaryota</taxon>
        <taxon>Metazoa</taxon>
        <taxon>Spiralia</taxon>
        <taxon>Gnathifera</taxon>
        <taxon>Rotifera</taxon>
        <taxon>Eurotatoria</taxon>
        <taxon>Bdelloidea</taxon>
        <taxon>Adinetida</taxon>
        <taxon>Adinetidae</taxon>
        <taxon>Adineta</taxon>
    </lineage>
</organism>
<dbReference type="PANTHER" id="PTHR46580:SF4">
    <property type="entry name" value="ATP_GTP-BINDING PROTEIN"/>
    <property type="match status" value="1"/>
</dbReference>
<keyword evidence="3" id="KW-0325">Glycoprotein</keyword>
<proteinExistence type="predicted"/>
<evidence type="ECO:0000256" key="2">
    <source>
        <dbReference type="ARBA" id="ARBA00022737"/>
    </source>
</evidence>
<reference evidence="5" key="1">
    <citation type="submission" date="2021-02" db="EMBL/GenBank/DDBJ databases">
        <authorList>
            <person name="Nowell W R."/>
        </authorList>
    </citation>
    <scope>NUCLEOTIDE SEQUENCE</scope>
</reference>
<evidence type="ECO:0000256" key="4">
    <source>
        <dbReference type="SAM" id="Phobius"/>
    </source>
</evidence>
<protein>
    <submittedName>
        <fullName evidence="5">Uncharacterized protein</fullName>
    </submittedName>
</protein>
<feature type="transmembrane region" description="Helical" evidence="4">
    <location>
        <begin position="12"/>
        <end position="35"/>
    </location>
</feature>
<name>A0A813U7E0_9BILA</name>